<name>A0A368L9F7_9BURK</name>
<accession>A0A368L9F7</accession>
<dbReference type="AlphaFoldDB" id="A0A368L9F7"/>
<keyword evidence="1 3" id="KW-0145">Chemotaxis</keyword>
<evidence type="ECO:0000313" key="5">
    <source>
        <dbReference type="Proteomes" id="UP000252357"/>
    </source>
</evidence>
<comment type="catalytic activity">
    <reaction evidence="3">
        <text>L-glutaminyl-[protein] + H2O = L-glutamyl-[protein] + NH4(+)</text>
        <dbReference type="Rhea" id="RHEA:16441"/>
        <dbReference type="Rhea" id="RHEA-COMP:10207"/>
        <dbReference type="Rhea" id="RHEA-COMP:10208"/>
        <dbReference type="ChEBI" id="CHEBI:15377"/>
        <dbReference type="ChEBI" id="CHEBI:28938"/>
        <dbReference type="ChEBI" id="CHEBI:29973"/>
        <dbReference type="ChEBI" id="CHEBI:30011"/>
        <dbReference type="EC" id="3.5.1.44"/>
    </reaction>
</comment>
<dbReference type="PANTHER" id="PTHR35147:SF2">
    <property type="entry name" value="CHEMORECEPTOR GLUTAMINE DEAMIDASE CHED-RELATED"/>
    <property type="match status" value="1"/>
</dbReference>
<dbReference type="EMBL" id="QPGB01000001">
    <property type="protein sequence ID" value="RCS59869.1"/>
    <property type="molecule type" value="Genomic_DNA"/>
</dbReference>
<proteinExistence type="inferred from homology"/>
<sequence>MSLEHEAPNLYFDTHFNVEAAKILPGEYYVSKREMLLVTVLGSCVAACIWDSRAQVGGMNHFMLPDLAVDKKGEMGESGRYGVYAMELLVNQLLKLGAKKANLRAKVFGGGNVMKGFQNFDVGQRNSTFVKEFLTTERIPLVAEDLLDVWPRKVYFFTQSGKVLVKKLKSMHNDTIFKREIEYRSKLRNTQVSGDVELF</sequence>
<dbReference type="CDD" id="cd16352">
    <property type="entry name" value="CheD"/>
    <property type="match status" value="1"/>
</dbReference>
<evidence type="ECO:0000313" key="4">
    <source>
        <dbReference type="EMBL" id="RCS59869.1"/>
    </source>
</evidence>
<dbReference type="GO" id="GO:0006935">
    <property type="term" value="P:chemotaxis"/>
    <property type="evidence" value="ECO:0007669"/>
    <property type="project" value="UniProtKB-UniRule"/>
</dbReference>
<comment type="function">
    <text evidence="3">Probably deamidates glutamine residues to glutamate on methyl-accepting chemotaxis receptors (MCPs), playing an important role in chemotaxis.</text>
</comment>
<protein>
    <recommendedName>
        <fullName evidence="3">Probable chemoreceptor glutamine deamidase CheD</fullName>
        <ecNumber evidence="3">3.5.1.44</ecNumber>
    </recommendedName>
</protein>
<gene>
    <name evidence="3" type="primary">cheD</name>
    <name evidence="4" type="ORF">DU000_04030</name>
</gene>
<dbReference type="PANTHER" id="PTHR35147">
    <property type="entry name" value="CHEMORECEPTOR GLUTAMINE DEAMIDASE CHED-RELATED"/>
    <property type="match status" value="1"/>
</dbReference>
<dbReference type="SUPFAM" id="SSF64438">
    <property type="entry name" value="CNF1/YfiH-like putative cysteine hydrolases"/>
    <property type="match status" value="1"/>
</dbReference>
<dbReference type="InterPro" id="IPR005659">
    <property type="entry name" value="Chemorcpt_Glu_NH3ase_CheD"/>
</dbReference>
<dbReference type="NCBIfam" id="NF010013">
    <property type="entry name" value="PRK13487.1"/>
    <property type="match status" value="1"/>
</dbReference>
<comment type="similarity">
    <text evidence="3">Belongs to the CheD family.</text>
</comment>
<keyword evidence="5" id="KW-1185">Reference proteome</keyword>
<dbReference type="InterPro" id="IPR011324">
    <property type="entry name" value="Cytotoxic_necrot_fac-like_cat"/>
</dbReference>
<dbReference type="Gene3D" id="3.30.1330.200">
    <property type="match status" value="1"/>
</dbReference>
<reference evidence="4 5" key="1">
    <citation type="journal article" date="2018" name="Int. J. Syst. Evol. Microbiol.">
        <title>Parvibium lacunae gen. nov., sp. nov., a new member of the family Alcaligenaceae isolated from a freshwater pond.</title>
        <authorList>
            <person name="Chen W.M."/>
            <person name="Xie P.B."/>
            <person name="Hsu M.Y."/>
            <person name="Sheu S.Y."/>
        </authorList>
    </citation>
    <scope>NUCLEOTIDE SEQUENCE [LARGE SCALE GENOMIC DNA]</scope>
    <source>
        <strain evidence="4 5">KMB9</strain>
    </source>
</reference>
<dbReference type="Pfam" id="PF03975">
    <property type="entry name" value="CheD"/>
    <property type="match status" value="1"/>
</dbReference>
<dbReference type="InterPro" id="IPR038592">
    <property type="entry name" value="CheD-like_sf"/>
</dbReference>
<keyword evidence="4" id="KW-0675">Receptor</keyword>
<dbReference type="OrthoDB" id="9807202at2"/>
<organism evidence="4 5">
    <name type="scientific">Parvibium lacunae</name>
    <dbReference type="NCBI Taxonomy" id="1888893"/>
    <lineage>
        <taxon>Bacteria</taxon>
        <taxon>Pseudomonadati</taxon>
        <taxon>Pseudomonadota</taxon>
        <taxon>Betaproteobacteria</taxon>
        <taxon>Burkholderiales</taxon>
        <taxon>Alcaligenaceae</taxon>
        <taxon>Parvibium</taxon>
    </lineage>
</organism>
<dbReference type="EC" id="3.5.1.44" evidence="3"/>
<dbReference type="Proteomes" id="UP000252357">
    <property type="component" value="Unassembled WGS sequence"/>
</dbReference>
<dbReference type="HAMAP" id="MF_01440">
    <property type="entry name" value="CheD"/>
    <property type="match status" value="1"/>
</dbReference>
<dbReference type="GO" id="GO:0050568">
    <property type="term" value="F:protein-glutamine glutaminase activity"/>
    <property type="evidence" value="ECO:0007669"/>
    <property type="project" value="UniProtKB-UniRule"/>
</dbReference>
<dbReference type="RefSeq" id="WP_114402018.1">
    <property type="nucleotide sequence ID" value="NZ_QPGB01000001.1"/>
</dbReference>
<evidence type="ECO:0000256" key="2">
    <source>
        <dbReference type="ARBA" id="ARBA00022801"/>
    </source>
</evidence>
<evidence type="ECO:0000256" key="3">
    <source>
        <dbReference type="HAMAP-Rule" id="MF_01440"/>
    </source>
</evidence>
<comment type="caution">
    <text evidence="4">The sequence shown here is derived from an EMBL/GenBank/DDBJ whole genome shotgun (WGS) entry which is preliminary data.</text>
</comment>
<evidence type="ECO:0000256" key="1">
    <source>
        <dbReference type="ARBA" id="ARBA00022500"/>
    </source>
</evidence>
<keyword evidence="2 3" id="KW-0378">Hydrolase</keyword>